<dbReference type="Pfam" id="PF00557">
    <property type="entry name" value="Peptidase_M24"/>
    <property type="match status" value="1"/>
</dbReference>
<evidence type="ECO:0000256" key="1">
    <source>
        <dbReference type="ARBA" id="ARBA00002521"/>
    </source>
</evidence>
<feature type="binding site" evidence="6">
    <location>
        <position position="115"/>
    </location>
    <ligand>
        <name>a divalent metal cation</name>
        <dbReference type="ChEBI" id="CHEBI:60240"/>
        <label>2</label>
        <note>catalytic</note>
    </ligand>
</feature>
<accession>A0A1Q5PQG0</accession>
<dbReference type="GO" id="GO:0070006">
    <property type="term" value="F:metalloaminopeptidase activity"/>
    <property type="evidence" value="ECO:0007669"/>
    <property type="project" value="UniProtKB-UniRule"/>
</dbReference>
<evidence type="ECO:0000256" key="3">
    <source>
        <dbReference type="ARBA" id="ARBA00022670"/>
    </source>
</evidence>
<dbReference type="AlphaFoldDB" id="A0A1Q5PQG0"/>
<dbReference type="CDD" id="cd01086">
    <property type="entry name" value="MetAP1"/>
    <property type="match status" value="1"/>
</dbReference>
<comment type="subunit">
    <text evidence="6">Monomer.</text>
</comment>
<comment type="catalytic activity">
    <reaction evidence="6 7">
        <text>Release of N-terminal amino acids, preferentially methionine, from peptides and arylamides.</text>
        <dbReference type="EC" id="3.4.11.18"/>
    </reaction>
</comment>
<evidence type="ECO:0000256" key="5">
    <source>
        <dbReference type="ARBA" id="ARBA00022801"/>
    </source>
</evidence>
<dbReference type="SUPFAM" id="SSF55920">
    <property type="entry name" value="Creatinase/aminopeptidase"/>
    <property type="match status" value="1"/>
</dbReference>
<dbReference type="PANTHER" id="PTHR43330">
    <property type="entry name" value="METHIONINE AMINOPEPTIDASE"/>
    <property type="match status" value="1"/>
</dbReference>
<comment type="caution">
    <text evidence="9">The sequence shown here is derived from an EMBL/GenBank/DDBJ whole genome shotgun (WGS) entry which is preliminary data.</text>
</comment>
<dbReference type="RefSeq" id="WP_073708620.1">
    <property type="nucleotide sequence ID" value="NZ_MQSV01000001.1"/>
</dbReference>
<sequence length="291" mass="31409">MVRFRDKVNPKMPKEIGFMREAGLVVAKIHQALREAAKPGMTTGELDQVCRDVIKAEGAKSNFLNYHGFPATVCISVNDEIVHGIPGSRKLEAGDLVKFDCGAYVNRENKQWHGDAAFSMIIGGEEAGSQTARELNEVTQTALYEVIRELAKGAQTLNAVGDTVEMVVAERAIDYGWEAGIVEEYVGHGIGNAMHEAPDVYNYSVRGKLMKLRPGQVFAIEPMLTAGDPDNSTDDDGWTVRTKDGSLACQWEHTVAIMPGGVWVLTALDGGAEILAPAGLKPVTLPGVVTD</sequence>
<evidence type="ECO:0000256" key="2">
    <source>
        <dbReference type="ARBA" id="ARBA00022438"/>
    </source>
</evidence>
<dbReference type="GO" id="GO:0046872">
    <property type="term" value="F:metal ion binding"/>
    <property type="evidence" value="ECO:0007669"/>
    <property type="project" value="UniProtKB-UniRule"/>
</dbReference>
<dbReference type="InterPro" id="IPR001714">
    <property type="entry name" value="Pept_M24_MAP"/>
</dbReference>
<feature type="binding site" evidence="6">
    <location>
        <position position="83"/>
    </location>
    <ligand>
        <name>substrate</name>
    </ligand>
</feature>
<dbReference type="Proteomes" id="UP000186785">
    <property type="component" value="Unassembled WGS sequence"/>
</dbReference>
<feature type="binding site" evidence="6">
    <location>
        <position position="195"/>
    </location>
    <ligand>
        <name>substrate</name>
    </ligand>
</feature>
<evidence type="ECO:0000313" key="10">
    <source>
        <dbReference type="Proteomes" id="UP000186785"/>
    </source>
</evidence>
<feature type="binding site" evidence="6">
    <location>
        <position position="115"/>
    </location>
    <ligand>
        <name>a divalent metal cation</name>
        <dbReference type="ChEBI" id="CHEBI:60240"/>
        <label>1</label>
    </ligand>
</feature>
<keyword evidence="3 6" id="KW-0645">Protease</keyword>
<keyword evidence="4 6" id="KW-0479">Metal-binding</keyword>
<comment type="function">
    <text evidence="1 6">Removes the N-terminal methionine from nascent proteins. The N-terminal methionine is often cleaved when the second residue in the primary sequence is small and uncharged (Met-Ala-, Cys, Gly, Pro, Ser, Thr, or Val). Requires deformylation of the N(alpha)-formylated initiator methionine before it can be hydrolyzed.</text>
</comment>
<gene>
    <name evidence="6" type="primary">map</name>
    <name evidence="9" type="ORF">BSR29_01930</name>
</gene>
<reference evidence="9 10" key="1">
    <citation type="submission" date="2016-11" db="EMBL/GenBank/DDBJ databases">
        <title>Actinomyces gypaetusis sp. nov. isolated from the vulture Gypaetus barbatus in Qinghai Tibet Plateau China.</title>
        <authorList>
            <person name="Meng X."/>
        </authorList>
    </citation>
    <scope>NUCLEOTIDE SEQUENCE [LARGE SCALE GENOMIC DNA]</scope>
    <source>
        <strain evidence="9 10">VUL4_2</strain>
    </source>
</reference>
<feature type="binding site" evidence="6">
    <location>
        <position position="221"/>
    </location>
    <ligand>
        <name>a divalent metal cation</name>
        <dbReference type="ChEBI" id="CHEBI:60240"/>
        <label>2</label>
        <note>catalytic</note>
    </ligand>
</feature>
<feature type="binding site" evidence="6">
    <location>
        <position position="100"/>
    </location>
    <ligand>
        <name>a divalent metal cation</name>
        <dbReference type="ChEBI" id="CHEBI:60240"/>
        <label>1</label>
    </ligand>
</feature>
<name>A0A1Q5PQG0_9ACTO</name>
<dbReference type="GO" id="GO:0006508">
    <property type="term" value="P:proteolysis"/>
    <property type="evidence" value="ECO:0007669"/>
    <property type="project" value="UniProtKB-KW"/>
</dbReference>
<evidence type="ECO:0000259" key="8">
    <source>
        <dbReference type="Pfam" id="PF00557"/>
    </source>
</evidence>
<dbReference type="STRING" id="1921764.BSR28_00520"/>
<evidence type="ECO:0000256" key="7">
    <source>
        <dbReference type="RuleBase" id="RU003653"/>
    </source>
</evidence>
<keyword evidence="10" id="KW-1185">Reference proteome</keyword>
<organism evidence="9 10">
    <name type="scientific">Boudabousia liubingyangii</name>
    <dbReference type="NCBI Taxonomy" id="1921764"/>
    <lineage>
        <taxon>Bacteria</taxon>
        <taxon>Bacillati</taxon>
        <taxon>Actinomycetota</taxon>
        <taxon>Actinomycetes</taxon>
        <taxon>Actinomycetales</taxon>
        <taxon>Actinomycetaceae</taxon>
        <taxon>Boudabousia</taxon>
    </lineage>
</organism>
<evidence type="ECO:0000313" key="9">
    <source>
        <dbReference type="EMBL" id="OKL49733.1"/>
    </source>
</evidence>
<dbReference type="InterPro" id="IPR036005">
    <property type="entry name" value="Creatinase/aminopeptidase-like"/>
</dbReference>
<keyword evidence="2 6" id="KW-0031">Aminopeptidase</keyword>
<proteinExistence type="inferred from homology"/>
<comment type="cofactor">
    <cofactor evidence="6">
        <name>Co(2+)</name>
        <dbReference type="ChEBI" id="CHEBI:48828"/>
    </cofactor>
    <cofactor evidence="6">
        <name>Zn(2+)</name>
        <dbReference type="ChEBI" id="CHEBI:29105"/>
    </cofactor>
    <cofactor evidence="6">
        <name>Mn(2+)</name>
        <dbReference type="ChEBI" id="CHEBI:29035"/>
    </cofactor>
    <cofactor evidence="6">
        <name>Fe(2+)</name>
        <dbReference type="ChEBI" id="CHEBI:29033"/>
    </cofactor>
    <text evidence="6">Binds 2 divalent metal cations per subunit. Has a high-affinity and a low affinity metal-binding site. The true nature of the physiological cofactor is under debate. The enzyme is active with cobalt, zinc, manganese or divalent iron ions. Most likely, methionine aminopeptidases function as mononuclear Fe(2+)-metalloproteases under physiological conditions, and the catalytically relevant metal-binding site has been assigned to the histidine-containing high-affinity site.</text>
</comment>
<dbReference type="GO" id="GO:0004239">
    <property type="term" value="F:initiator methionyl aminopeptidase activity"/>
    <property type="evidence" value="ECO:0007669"/>
    <property type="project" value="UniProtKB-UniRule"/>
</dbReference>
<dbReference type="GO" id="GO:0005829">
    <property type="term" value="C:cytosol"/>
    <property type="evidence" value="ECO:0007669"/>
    <property type="project" value="TreeGrafter"/>
</dbReference>
<keyword evidence="5 6" id="KW-0378">Hydrolase</keyword>
<dbReference type="EC" id="3.4.11.18" evidence="6 7"/>
<comment type="similarity">
    <text evidence="6">Belongs to the peptidase M24A family. Methionine aminopeptidase type 1 subfamily.</text>
</comment>
<dbReference type="OrthoDB" id="9802055at2"/>
<protein>
    <recommendedName>
        <fullName evidence="6 7">Methionine aminopeptidase</fullName>
        <shortName evidence="6">MAP</shortName>
        <shortName evidence="6">MetAP</shortName>
        <ecNumber evidence="6 7">3.4.11.18</ecNumber>
    </recommendedName>
    <alternativeName>
        <fullName evidence="6">Peptidase M</fullName>
    </alternativeName>
</protein>
<dbReference type="PRINTS" id="PR00599">
    <property type="entry name" value="MAPEPTIDASE"/>
</dbReference>
<dbReference type="EMBL" id="MQSV01000001">
    <property type="protein sequence ID" value="OKL49733.1"/>
    <property type="molecule type" value="Genomic_DNA"/>
</dbReference>
<dbReference type="InterPro" id="IPR002467">
    <property type="entry name" value="Pept_M24A_MAP1"/>
</dbReference>
<dbReference type="HAMAP" id="MF_01974">
    <property type="entry name" value="MetAP_1"/>
    <property type="match status" value="1"/>
</dbReference>
<evidence type="ECO:0000256" key="6">
    <source>
        <dbReference type="HAMAP-Rule" id="MF_01974"/>
    </source>
</evidence>
<feature type="binding site" evidence="6">
    <location>
        <position position="188"/>
    </location>
    <ligand>
        <name>a divalent metal cation</name>
        <dbReference type="ChEBI" id="CHEBI:60240"/>
        <label>2</label>
        <note>catalytic</note>
    </ligand>
</feature>
<dbReference type="PANTHER" id="PTHR43330:SF27">
    <property type="entry name" value="METHIONINE AMINOPEPTIDASE"/>
    <property type="match status" value="1"/>
</dbReference>
<dbReference type="PROSITE" id="PS00680">
    <property type="entry name" value="MAP_1"/>
    <property type="match status" value="1"/>
</dbReference>
<feature type="domain" description="Peptidase M24" evidence="8">
    <location>
        <begin position="19"/>
        <end position="257"/>
    </location>
</feature>
<dbReference type="InterPro" id="IPR000994">
    <property type="entry name" value="Pept_M24"/>
</dbReference>
<dbReference type="Gene3D" id="3.90.230.10">
    <property type="entry name" value="Creatinase/methionine aminopeptidase superfamily"/>
    <property type="match status" value="1"/>
</dbReference>
<evidence type="ECO:0000256" key="4">
    <source>
        <dbReference type="ARBA" id="ARBA00022723"/>
    </source>
</evidence>
<feature type="binding site" evidence="6">
    <location>
        <position position="252"/>
    </location>
    <ligand>
        <name>a divalent metal cation</name>
        <dbReference type="ChEBI" id="CHEBI:60240"/>
        <label>1</label>
    </ligand>
</feature>
<feature type="binding site" evidence="6">
    <location>
        <position position="252"/>
    </location>
    <ligand>
        <name>a divalent metal cation</name>
        <dbReference type="ChEBI" id="CHEBI:60240"/>
        <label>2</label>
        <note>catalytic</note>
    </ligand>
</feature>
<dbReference type="NCBIfam" id="TIGR00500">
    <property type="entry name" value="met_pdase_I"/>
    <property type="match status" value="1"/>
</dbReference>